<feature type="chain" id="PRO_5041921101" evidence="1">
    <location>
        <begin position="17"/>
        <end position="286"/>
    </location>
</feature>
<reference evidence="2" key="2">
    <citation type="submission" date="2023-06" db="EMBL/GenBank/DDBJ databases">
        <authorList>
            <consortium name="Lawrence Berkeley National Laboratory"/>
            <person name="Haridas S."/>
            <person name="Hensen N."/>
            <person name="Bonometti L."/>
            <person name="Westerberg I."/>
            <person name="Brannstrom I.O."/>
            <person name="Guillou S."/>
            <person name="Cros-Aarteil S."/>
            <person name="Calhoun S."/>
            <person name="Kuo A."/>
            <person name="Mondo S."/>
            <person name="Pangilinan J."/>
            <person name="Riley R."/>
            <person name="Labutti K."/>
            <person name="Andreopoulos B."/>
            <person name="Lipzen A."/>
            <person name="Chen C."/>
            <person name="Yanf M."/>
            <person name="Daum C."/>
            <person name="Ng V."/>
            <person name="Clum A."/>
            <person name="Steindorff A."/>
            <person name="Ohm R."/>
            <person name="Martin F."/>
            <person name="Silar P."/>
            <person name="Natvig D."/>
            <person name="Lalanne C."/>
            <person name="Gautier V."/>
            <person name="Ament-Velasquez S.L."/>
            <person name="Kruys A."/>
            <person name="Hutchinson M.I."/>
            <person name="Powell A.J."/>
            <person name="Barry K."/>
            <person name="Miller A.N."/>
            <person name="Grigoriev I.V."/>
            <person name="Debuchy R."/>
            <person name="Gladieux P."/>
            <person name="Thoren M.H."/>
            <person name="Johannesson H."/>
        </authorList>
    </citation>
    <scope>NUCLEOTIDE SEQUENCE</scope>
    <source>
        <strain evidence="2">CBS 118394</strain>
    </source>
</reference>
<dbReference type="PANTHER" id="PTHR13593:SF146">
    <property type="entry name" value="PLC-LIKE PHOSPHODIESTERASE"/>
    <property type="match status" value="1"/>
</dbReference>
<comment type="caution">
    <text evidence="2">The sequence shown here is derived from an EMBL/GenBank/DDBJ whole genome shotgun (WGS) entry which is preliminary data.</text>
</comment>
<dbReference type="Proteomes" id="UP001283341">
    <property type="component" value="Unassembled WGS sequence"/>
</dbReference>
<dbReference type="EMBL" id="JAUEDM010000005">
    <property type="protein sequence ID" value="KAK3316660.1"/>
    <property type="molecule type" value="Genomic_DNA"/>
</dbReference>
<keyword evidence="1" id="KW-0732">Signal</keyword>
<gene>
    <name evidence="2" type="ORF">B0H66DRAFT_576451</name>
</gene>
<dbReference type="GO" id="GO:0008081">
    <property type="term" value="F:phosphoric diester hydrolase activity"/>
    <property type="evidence" value="ECO:0007669"/>
    <property type="project" value="InterPro"/>
</dbReference>
<protein>
    <submittedName>
        <fullName evidence="2">PLC-like phosphodiesterase</fullName>
    </submittedName>
</protein>
<dbReference type="GO" id="GO:0006629">
    <property type="term" value="P:lipid metabolic process"/>
    <property type="evidence" value="ECO:0007669"/>
    <property type="project" value="InterPro"/>
</dbReference>
<dbReference type="Gene3D" id="3.20.20.190">
    <property type="entry name" value="Phosphatidylinositol (PI) phosphodiesterase"/>
    <property type="match status" value="1"/>
</dbReference>
<dbReference type="Pfam" id="PF26146">
    <property type="entry name" value="PI-PLC_X"/>
    <property type="match status" value="1"/>
</dbReference>
<sequence>MLRLLIAAVLVRLTAAAACNGHEALCQRKYSGITHMGAHNSAFVGALPSQNQYVDATEVLNMGLRFLQAQTQRWINGIQMCHTSCLELDAGSLADFLVPIKAWLDIHPDEVVTLLLTNPDAIPVTDFADVFAAVGLEDHVYSPSSPLALGDWPTLQSLIDAGTRLVTFMDYHADTSKVPYILDQFAYMFETPFDTTDSSFPQCALDRPAGASADGRMYLVNHYLDVDLFGILIPDPLAAPRTNSVSSILAQSDLCHQTWGRVPNFILLDWVSKGDPITAQNDLNNL</sequence>
<keyword evidence="3" id="KW-1185">Reference proteome</keyword>
<dbReference type="SUPFAM" id="SSF51695">
    <property type="entry name" value="PLC-like phosphodiesterases"/>
    <property type="match status" value="1"/>
</dbReference>
<dbReference type="AlphaFoldDB" id="A0AAE0I1A5"/>
<evidence type="ECO:0000313" key="3">
    <source>
        <dbReference type="Proteomes" id="UP001283341"/>
    </source>
</evidence>
<dbReference type="InterPro" id="IPR017946">
    <property type="entry name" value="PLC-like_Pdiesterase_TIM-brl"/>
</dbReference>
<proteinExistence type="predicted"/>
<name>A0AAE0I1A5_9PEZI</name>
<feature type="signal peptide" evidence="1">
    <location>
        <begin position="1"/>
        <end position="16"/>
    </location>
</feature>
<dbReference type="InterPro" id="IPR051057">
    <property type="entry name" value="PI-PLC_domain"/>
</dbReference>
<organism evidence="2 3">
    <name type="scientific">Apodospora peruviana</name>
    <dbReference type="NCBI Taxonomy" id="516989"/>
    <lineage>
        <taxon>Eukaryota</taxon>
        <taxon>Fungi</taxon>
        <taxon>Dikarya</taxon>
        <taxon>Ascomycota</taxon>
        <taxon>Pezizomycotina</taxon>
        <taxon>Sordariomycetes</taxon>
        <taxon>Sordariomycetidae</taxon>
        <taxon>Sordariales</taxon>
        <taxon>Lasiosphaeriaceae</taxon>
        <taxon>Apodospora</taxon>
    </lineage>
</organism>
<dbReference type="PANTHER" id="PTHR13593">
    <property type="match status" value="1"/>
</dbReference>
<evidence type="ECO:0000313" key="2">
    <source>
        <dbReference type="EMBL" id="KAK3316660.1"/>
    </source>
</evidence>
<evidence type="ECO:0000256" key="1">
    <source>
        <dbReference type="SAM" id="SignalP"/>
    </source>
</evidence>
<reference evidence="2" key="1">
    <citation type="journal article" date="2023" name="Mol. Phylogenet. Evol.">
        <title>Genome-scale phylogeny and comparative genomics of the fungal order Sordariales.</title>
        <authorList>
            <person name="Hensen N."/>
            <person name="Bonometti L."/>
            <person name="Westerberg I."/>
            <person name="Brannstrom I.O."/>
            <person name="Guillou S."/>
            <person name="Cros-Aarteil S."/>
            <person name="Calhoun S."/>
            <person name="Haridas S."/>
            <person name="Kuo A."/>
            <person name="Mondo S."/>
            <person name="Pangilinan J."/>
            <person name="Riley R."/>
            <person name="LaButti K."/>
            <person name="Andreopoulos B."/>
            <person name="Lipzen A."/>
            <person name="Chen C."/>
            <person name="Yan M."/>
            <person name="Daum C."/>
            <person name="Ng V."/>
            <person name="Clum A."/>
            <person name="Steindorff A."/>
            <person name="Ohm R.A."/>
            <person name="Martin F."/>
            <person name="Silar P."/>
            <person name="Natvig D.O."/>
            <person name="Lalanne C."/>
            <person name="Gautier V."/>
            <person name="Ament-Velasquez S.L."/>
            <person name="Kruys A."/>
            <person name="Hutchinson M.I."/>
            <person name="Powell A.J."/>
            <person name="Barry K."/>
            <person name="Miller A.N."/>
            <person name="Grigoriev I.V."/>
            <person name="Debuchy R."/>
            <person name="Gladieux P."/>
            <person name="Hiltunen Thoren M."/>
            <person name="Johannesson H."/>
        </authorList>
    </citation>
    <scope>NUCLEOTIDE SEQUENCE</scope>
    <source>
        <strain evidence="2">CBS 118394</strain>
    </source>
</reference>
<accession>A0AAE0I1A5</accession>